<dbReference type="AlphaFoldDB" id="A0A813M7D8"/>
<evidence type="ECO:0000256" key="1">
    <source>
        <dbReference type="SAM" id="Phobius"/>
    </source>
</evidence>
<keyword evidence="1" id="KW-1133">Transmembrane helix</keyword>
<dbReference type="Proteomes" id="UP000626109">
    <property type="component" value="Unassembled WGS sequence"/>
</dbReference>
<dbReference type="EMBL" id="CAJNNW010037539">
    <property type="protein sequence ID" value="CAE8742780.1"/>
    <property type="molecule type" value="Genomic_DNA"/>
</dbReference>
<keyword evidence="1" id="KW-0812">Transmembrane</keyword>
<comment type="caution">
    <text evidence="2">The sequence shown here is derived from an EMBL/GenBank/DDBJ whole genome shotgun (WGS) entry which is preliminary data.</text>
</comment>
<feature type="transmembrane region" description="Helical" evidence="1">
    <location>
        <begin position="34"/>
        <end position="55"/>
    </location>
</feature>
<evidence type="ECO:0000313" key="2">
    <source>
        <dbReference type="EMBL" id="CAE8742780.1"/>
    </source>
</evidence>
<keyword evidence="1" id="KW-0472">Membrane</keyword>
<proteinExistence type="predicted"/>
<protein>
    <submittedName>
        <fullName evidence="2">Uncharacterized protein</fullName>
    </submittedName>
</protein>
<sequence length="98" mass="11102">MSIRSMTGWLSRMRWHVWPLDAEPPSFYYSRCCCCYYCCLLLLLLLLLVVAVVVVGIIFPASITIVAFFLPCHAELVAGWHRPSGARRSEIGFCIAHP</sequence>
<gene>
    <name evidence="2" type="ORF">PGLA2088_LOCUS51118</name>
</gene>
<evidence type="ECO:0000313" key="3">
    <source>
        <dbReference type="Proteomes" id="UP000626109"/>
    </source>
</evidence>
<name>A0A813M7D8_POLGL</name>
<accession>A0A813M7D8</accession>
<organism evidence="2 3">
    <name type="scientific">Polarella glacialis</name>
    <name type="common">Dinoflagellate</name>
    <dbReference type="NCBI Taxonomy" id="89957"/>
    <lineage>
        <taxon>Eukaryota</taxon>
        <taxon>Sar</taxon>
        <taxon>Alveolata</taxon>
        <taxon>Dinophyceae</taxon>
        <taxon>Suessiales</taxon>
        <taxon>Suessiaceae</taxon>
        <taxon>Polarella</taxon>
    </lineage>
</organism>
<reference evidence="2" key="1">
    <citation type="submission" date="2021-02" db="EMBL/GenBank/DDBJ databases">
        <authorList>
            <person name="Dougan E. K."/>
            <person name="Rhodes N."/>
            <person name="Thang M."/>
            <person name="Chan C."/>
        </authorList>
    </citation>
    <scope>NUCLEOTIDE SEQUENCE</scope>
</reference>